<evidence type="ECO:0000256" key="1">
    <source>
        <dbReference type="ARBA" id="ARBA00023015"/>
    </source>
</evidence>
<dbReference type="GO" id="GO:0003700">
    <property type="term" value="F:DNA-binding transcription factor activity"/>
    <property type="evidence" value="ECO:0007669"/>
    <property type="project" value="InterPro"/>
</dbReference>
<dbReference type="PROSITE" id="PS50995">
    <property type="entry name" value="HTH_MARR_2"/>
    <property type="match status" value="1"/>
</dbReference>
<dbReference type="PRINTS" id="PR00598">
    <property type="entry name" value="HTHMARR"/>
</dbReference>
<feature type="domain" description="HTH marR-type" evidence="4">
    <location>
        <begin position="1"/>
        <end position="146"/>
    </location>
</feature>
<keyword evidence="2" id="KW-0238">DNA-binding</keyword>
<dbReference type="Gene3D" id="1.10.10.10">
    <property type="entry name" value="Winged helix-like DNA-binding domain superfamily/Winged helix DNA-binding domain"/>
    <property type="match status" value="1"/>
</dbReference>
<dbReference type="InterPro" id="IPR023187">
    <property type="entry name" value="Tscrpt_reg_MarR-type_CS"/>
</dbReference>
<dbReference type="KEGG" id="kle:AO703_09605"/>
<evidence type="ECO:0000256" key="3">
    <source>
        <dbReference type="ARBA" id="ARBA00023163"/>
    </source>
</evidence>
<dbReference type="SUPFAM" id="SSF46785">
    <property type="entry name" value="Winged helix' DNA-binding domain"/>
    <property type="match status" value="1"/>
</dbReference>
<dbReference type="InterPro" id="IPR000835">
    <property type="entry name" value="HTH_MarR-typ"/>
</dbReference>
<keyword evidence="1" id="KW-0805">Transcription regulation</keyword>
<evidence type="ECO:0000259" key="4">
    <source>
        <dbReference type="PROSITE" id="PS50995"/>
    </source>
</evidence>
<protein>
    <submittedName>
        <fullName evidence="5">MarR family transcriptional regulator</fullName>
    </submittedName>
</protein>
<dbReference type="PANTHER" id="PTHR42756:SF1">
    <property type="entry name" value="TRANSCRIPTIONAL REPRESSOR OF EMRAB OPERON"/>
    <property type="match status" value="1"/>
</dbReference>
<dbReference type="Proteomes" id="UP000069162">
    <property type="component" value="Chromosome"/>
</dbReference>
<evidence type="ECO:0000313" key="6">
    <source>
        <dbReference type="Proteomes" id="UP000069162"/>
    </source>
</evidence>
<dbReference type="OrthoDB" id="5974674at2"/>
<dbReference type="AlphaFoldDB" id="A0A806X4L3"/>
<name>A0A806X4L3_9ENTR</name>
<dbReference type="EMBL" id="CP012871">
    <property type="protein sequence ID" value="ALR76544.1"/>
    <property type="molecule type" value="Genomic_DNA"/>
</dbReference>
<evidence type="ECO:0000313" key="5">
    <source>
        <dbReference type="EMBL" id="ALR76544.1"/>
    </source>
</evidence>
<proteinExistence type="predicted"/>
<dbReference type="RefSeq" id="WP_062741068.1">
    <property type="nucleotide sequence ID" value="NZ_CP012871.1"/>
</dbReference>
<dbReference type="InterPro" id="IPR036388">
    <property type="entry name" value="WH-like_DNA-bd_sf"/>
</dbReference>
<dbReference type="InterPro" id="IPR036390">
    <property type="entry name" value="WH_DNA-bd_sf"/>
</dbReference>
<dbReference type="PROSITE" id="PS01117">
    <property type="entry name" value="HTH_MARR_1"/>
    <property type="match status" value="1"/>
</dbReference>
<accession>A0A806X4L3</accession>
<sequence>MQDAHKKYDITDFHGALLDIMGVMNHPLRDEVLMNAADVRLDQALFPLLVTIGRYGPSGVVELADRLGRDYTTVSRQVTRLLALGLVNKRAGRHDKRVSEVTITAVGEALTQRIDEARQRLMNSVFADWPQEDVQQLFSLLRRYAQAVKGEAPSGDSARR</sequence>
<reference evidence="6" key="1">
    <citation type="submission" date="2015-10" db="EMBL/GenBank/DDBJ databases">
        <title>Complete Genome Sequencing of Klebsiella sp. strain G5.</title>
        <authorList>
            <person name="Chan K.-G."/>
            <person name="Chen J.-W."/>
        </authorList>
    </citation>
    <scope>NUCLEOTIDE SEQUENCE [LARGE SCALE GENOMIC DNA]</scope>
    <source>
        <strain evidence="6">G5</strain>
    </source>
</reference>
<dbReference type="GO" id="GO:0003677">
    <property type="term" value="F:DNA binding"/>
    <property type="evidence" value="ECO:0007669"/>
    <property type="project" value="UniProtKB-KW"/>
</dbReference>
<dbReference type="Pfam" id="PF25212">
    <property type="entry name" value="HVO_A0114"/>
    <property type="match status" value="1"/>
</dbReference>
<keyword evidence="3" id="KW-0804">Transcription</keyword>
<dbReference type="SMART" id="SM00347">
    <property type="entry name" value="HTH_MARR"/>
    <property type="match status" value="1"/>
</dbReference>
<gene>
    <name evidence="5" type="ORF">AO703_09605</name>
</gene>
<dbReference type="PANTHER" id="PTHR42756">
    <property type="entry name" value="TRANSCRIPTIONAL REGULATOR, MARR"/>
    <property type="match status" value="1"/>
</dbReference>
<organism evidence="5 6">
    <name type="scientific">[Enterobacter] lignolyticus</name>
    <dbReference type="NCBI Taxonomy" id="1334193"/>
    <lineage>
        <taxon>Bacteria</taxon>
        <taxon>Pseudomonadati</taxon>
        <taxon>Pseudomonadota</taxon>
        <taxon>Gammaproteobacteria</taxon>
        <taxon>Enterobacterales</taxon>
        <taxon>Enterobacteriaceae</taxon>
        <taxon>Pluralibacter</taxon>
    </lineage>
</organism>
<evidence type="ECO:0000256" key="2">
    <source>
        <dbReference type="ARBA" id="ARBA00023125"/>
    </source>
</evidence>